<comment type="subcellular location">
    <subcellularLocation>
        <location evidence="4">Cytoplasm</location>
    </subcellularLocation>
</comment>
<dbReference type="GO" id="GO:0044780">
    <property type="term" value="P:bacterial-type flagellum assembly"/>
    <property type="evidence" value="ECO:0007669"/>
    <property type="project" value="UniProtKB-UniRule"/>
</dbReference>
<keyword evidence="2 4" id="KW-1005">Bacterial flagellum biogenesis</keyword>
<dbReference type="PANTHER" id="PTHR39190:SF1">
    <property type="entry name" value="FLAGELLAR ASSEMBLY FACTOR FLIW"/>
    <property type="match status" value="1"/>
</dbReference>
<dbReference type="InterPro" id="IPR003775">
    <property type="entry name" value="Flagellar_assembly_factor_FliW"/>
</dbReference>
<dbReference type="Proteomes" id="UP000450457">
    <property type="component" value="Unassembled WGS sequence"/>
</dbReference>
<comment type="similarity">
    <text evidence="4">Belongs to the FliW family.</text>
</comment>
<organism evidence="5 6">
    <name type="scientific">Halobacillus litoralis</name>
    <dbReference type="NCBI Taxonomy" id="45668"/>
    <lineage>
        <taxon>Bacteria</taxon>
        <taxon>Bacillati</taxon>
        <taxon>Bacillota</taxon>
        <taxon>Bacilli</taxon>
        <taxon>Bacillales</taxon>
        <taxon>Bacillaceae</taxon>
        <taxon>Halobacillus</taxon>
    </lineage>
</organism>
<dbReference type="HAMAP" id="MF_01185">
    <property type="entry name" value="FliW"/>
    <property type="match status" value="1"/>
</dbReference>
<protein>
    <recommendedName>
        <fullName evidence="4">Flagellar assembly factor FliW</fullName>
    </recommendedName>
</protein>
<dbReference type="EMBL" id="WMFA01000001">
    <property type="protein sequence ID" value="MYL70008.1"/>
    <property type="molecule type" value="Genomic_DNA"/>
</dbReference>
<sequence>MMMIETKYFGEIEIEKKDCIEFPAGLPGFESYHTFVLLPVDELGTYFALQSVEEAGLSLVVTNPYHFYKDYEFDINEEKLEIKRPEDVAVYNVVTLRDPFDASTLNLQAPIVMNTAVGKAKQLILNQPEYNTKHPLIPSGKGGESHARP</sequence>
<dbReference type="InterPro" id="IPR024046">
    <property type="entry name" value="Flagellar_assmbl_FliW_dom_sf"/>
</dbReference>
<evidence type="ECO:0000313" key="6">
    <source>
        <dbReference type="Proteomes" id="UP000450457"/>
    </source>
</evidence>
<dbReference type="GO" id="GO:0006417">
    <property type="term" value="P:regulation of translation"/>
    <property type="evidence" value="ECO:0007669"/>
    <property type="project" value="UniProtKB-KW"/>
</dbReference>
<dbReference type="GO" id="GO:0005737">
    <property type="term" value="C:cytoplasm"/>
    <property type="evidence" value="ECO:0007669"/>
    <property type="project" value="UniProtKB-SubCell"/>
</dbReference>
<keyword evidence="1 4" id="KW-0963">Cytoplasm</keyword>
<keyword evidence="3 4" id="KW-0810">Translation regulation</keyword>
<evidence type="ECO:0000256" key="3">
    <source>
        <dbReference type="ARBA" id="ARBA00022845"/>
    </source>
</evidence>
<comment type="subunit">
    <text evidence="4">Interacts with translational regulator CsrA and flagellin(s).</text>
</comment>
<keyword evidence="5" id="KW-0282">Flagellum</keyword>
<keyword evidence="4" id="KW-0143">Chaperone</keyword>
<evidence type="ECO:0000313" key="5">
    <source>
        <dbReference type="EMBL" id="MYL70008.1"/>
    </source>
</evidence>
<dbReference type="SUPFAM" id="SSF141457">
    <property type="entry name" value="BH3618-like"/>
    <property type="match status" value="1"/>
</dbReference>
<dbReference type="Gene3D" id="2.30.290.10">
    <property type="entry name" value="BH3618-like"/>
    <property type="match status" value="1"/>
</dbReference>
<evidence type="ECO:0000256" key="4">
    <source>
        <dbReference type="HAMAP-Rule" id="MF_01185"/>
    </source>
</evidence>
<name>A0A845F855_9BACI</name>
<keyword evidence="5" id="KW-0969">Cilium</keyword>
<dbReference type="OrthoDB" id="9801235at2"/>
<keyword evidence="5" id="KW-0966">Cell projection</keyword>
<comment type="caution">
    <text evidence="5">The sequence shown here is derived from an EMBL/GenBank/DDBJ whole genome shotgun (WGS) entry which is preliminary data.</text>
</comment>
<dbReference type="Pfam" id="PF02623">
    <property type="entry name" value="FliW"/>
    <property type="match status" value="1"/>
</dbReference>
<reference evidence="5 6" key="1">
    <citation type="submission" date="2019-11" db="EMBL/GenBank/DDBJ databases">
        <title>Genome sequences of 17 halophilic strains isolated from different environments.</title>
        <authorList>
            <person name="Furrow R.E."/>
        </authorList>
    </citation>
    <scope>NUCLEOTIDE SEQUENCE [LARGE SCALE GENOMIC DNA]</scope>
    <source>
        <strain evidence="5 6">SL-4</strain>
    </source>
</reference>
<dbReference type="AlphaFoldDB" id="A0A845F855"/>
<dbReference type="PANTHER" id="PTHR39190">
    <property type="entry name" value="FLAGELLAR ASSEMBLY FACTOR FLIW"/>
    <property type="match status" value="1"/>
</dbReference>
<proteinExistence type="inferred from homology"/>
<accession>A0A845F855</accession>
<gene>
    <name evidence="4" type="primary">fliW</name>
    <name evidence="5" type="ORF">GLW00_04055</name>
</gene>
<evidence type="ECO:0000256" key="1">
    <source>
        <dbReference type="ARBA" id="ARBA00022490"/>
    </source>
</evidence>
<comment type="function">
    <text evidence="4">Acts as an anti-CsrA protein, binds CsrA and prevents it from repressing translation of its target genes, one of which is flagellin. Binds to flagellin and participates in the assembly of the flagellum.</text>
</comment>
<evidence type="ECO:0000256" key="2">
    <source>
        <dbReference type="ARBA" id="ARBA00022795"/>
    </source>
</evidence>